<feature type="domain" description="Sulfatase-modifying factor enzyme-like" evidence="1">
    <location>
        <begin position="47"/>
        <end position="268"/>
    </location>
</feature>
<dbReference type="InterPro" id="IPR042095">
    <property type="entry name" value="SUMF_sf"/>
</dbReference>
<name>A6GKG3_9BACT</name>
<dbReference type="InterPro" id="IPR051043">
    <property type="entry name" value="Sulfatase_Mod_Factor_Kinase"/>
</dbReference>
<keyword evidence="3" id="KW-1185">Reference proteome</keyword>
<organism evidence="2 3">
    <name type="scientific">Plesiocystis pacifica SIR-1</name>
    <dbReference type="NCBI Taxonomy" id="391625"/>
    <lineage>
        <taxon>Bacteria</taxon>
        <taxon>Pseudomonadati</taxon>
        <taxon>Myxococcota</taxon>
        <taxon>Polyangia</taxon>
        <taxon>Nannocystales</taxon>
        <taxon>Nannocystaceae</taxon>
        <taxon>Plesiocystis</taxon>
    </lineage>
</organism>
<dbReference type="PANTHER" id="PTHR23150">
    <property type="entry name" value="SULFATASE MODIFYING FACTOR 1, 2"/>
    <property type="match status" value="1"/>
</dbReference>
<dbReference type="InterPro" id="IPR005532">
    <property type="entry name" value="SUMF_dom"/>
</dbReference>
<dbReference type="Pfam" id="PF03781">
    <property type="entry name" value="FGE-sulfatase"/>
    <property type="match status" value="1"/>
</dbReference>
<dbReference type="PANTHER" id="PTHR23150:SF19">
    <property type="entry name" value="FORMYLGLYCINE-GENERATING ENZYME"/>
    <property type="match status" value="1"/>
</dbReference>
<accession>A6GKG3</accession>
<dbReference type="AlphaFoldDB" id="A6GKG3"/>
<sequence length="275" mass="28947">MRTRLELAALIGACMGLAACLPGLPGGDELGEDPGGSEALPMVGGGDFLIDAHEVRVADYYDFLEDSANHPSALPALCDGKQSAFLPESWHSQLERNDAAETPVVGVDWCDAWAYCEWAGKHMCGLVGGEPATLEQAGDPALNEWFRACTGDGTNFSYPYGNTHDQAACNGAGFDGDPDAGAVVSVASLPGCEGGYGGLFDMSGNVWEWTNECGLDEDDEDDEDDDGPVFKCRRRGGSYASSPDSLRCAGDNLREPLLRTSTTGIRCCQLDASGG</sequence>
<dbReference type="EMBL" id="ABCS01000195">
    <property type="protein sequence ID" value="EDM73639.1"/>
    <property type="molecule type" value="Genomic_DNA"/>
</dbReference>
<dbReference type="GO" id="GO:0016301">
    <property type="term" value="F:kinase activity"/>
    <property type="evidence" value="ECO:0007669"/>
    <property type="project" value="UniProtKB-KW"/>
</dbReference>
<evidence type="ECO:0000313" key="2">
    <source>
        <dbReference type="EMBL" id="EDM73639.1"/>
    </source>
</evidence>
<dbReference type="Gene3D" id="3.90.1580.10">
    <property type="entry name" value="paralog of FGE (formylglycine-generating enzyme)"/>
    <property type="match status" value="1"/>
</dbReference>
<evidence type="ECO:0000313" key="3">
    <source>
        <dbReference type="Proteomes" id="UP000005801"/>
    </source>
</evidence>
<reference evidence="2 3" key="1">
    <citation type="submission" date="2007-06" db="EMBL/GenBank/DDBJ databases">
        <authorList>
            <person name="Shimkets L."/>
            <person name="Ferriera S."/>
            <person name="Johnson J."/>
            <person name="Kravitz S."/>
            <person name="Beeson K."/>
            <person name="Sutton G."/>
            <person name="Rogers Y.-H."/>
            <person name="Friedman R."/>
            <person name="Frazier M."/>
            <person name="Venter J.C."/>
        </authorList>
    </citation>
    <scope>NUCLEOTIDE SEQUENCE [LARGE SCALE GENOMIC DNA]</scope>
    <source>
        <strain evidence="2 3">SIR-1</strain>
    </source>
</reference>
<evidence type="ECO:0000259" key="1">
    <source>
        <dbReference type="Pfam" id="PF03781"/>
    </source>
</evidence>
<comment type="caution">
    <text evidence="2">The sequence shown here is derived from an EMBL/GenBank/DDBJ whole genome shotgun (WGS) entry which is preliminary data.</text>
</comment>
<protein>
    <submittedName>
        <fullName evidence="2">Protein kinase, putative</fullName>
    </submittedName>
</protein>
<dbReference type="eggNOG" id="COG1262">
    <property type="taxonomic scope" value="Bacteria"/>
</dbReference>
<dbReference type="PROSITE" id="PS51257">
    <property type="entry name" value="PROKAR_LIPOPROTEIN"/>
    <property type="match status" value="1"/>
</dbReference>
<dbReference type="InterPro" id="IPR016187">
    <property type="entry name" value="CTDL_fold"/>
</dbReference>
<dbReference type="STRING" id="391625.PPSIR1_15250"/>
<keyword evidence="2" id="KW-0808">Transferase</keyword>
<proteinExistence type="predicted"/>
<dbReference type="SUPFAM" id="SSF56436">
    <property type="entry name" value="C-type lectin-like"/>
    <property type="match status" value="1"/>
</dbReference>
<keyword evidence="2" id="KW-0418">Kinase</keyword>
<dbReference type="RefSeq" id="WP_006977199.1">
    <property type="nucleotide sequence ID" value="NZ_ABCS01000195.1"/>
</dbReference>
<dbReference type="GO" id="GO:0120147">
    <property type="term" value="F:formylglycine-generating oxidase activity"/>
    <property type="evidence" value="ECO:0007669"/>
    <property type="project" value="TreeGrafter"/>
</dbReference>
<gene>
    <name evidence="2" type="ORF">PPSIR1_15250</name>
</gene>
<dbReference type="Proteomes" id="UP000005801">
    <property type="component" value="Unassembled WGS sequence"/>
</dbReference>
<dbReference type="OrthoDB" id="9768004at2"/>